<evidence type="ECO:0000313" key="1">
    <source>
        <dbReference type="EMBL" id="MCB5178873.1"/>
    </source>
</evidence>
<dbReference type="Pfam" id="PF04655">
    <property type="entry name" value="APH_6_hur"/>
    <property type="match status" value="1"/>
</dbReference>
<organism evidence="1 2">
    <name type="scientific">Streptomyces antimicrobicus</name>
    <dbReference type="NCBI Taxonomy" id="2883108"/>
    <lineage>
        <taxon>Bacteria</taxon>
        <taxon>Bacillati</taxon>
        <taxon>Actinomycetota</taxon>
        <taxon>Actinomycetes</taxon>
        <taxon>Kitasatosporales</taxon>
        <taxon>Streptomycetaceae</taxon>
        <taxon>Streptomyces</taxon>
    </lineage>
</organism>
<reference evidence="1 2" key="1">
    <citation type="submission" date="2021-10" db="EMBL/GenBank/DDBJ databases">
        <title>Streptomyces sp. strain SMC 277, a novel streptomycete isolated from soil.</title>
        <authorList>
            <person name="Chanama M."/>
        </authorList>
    </citation>
    <scope>NUCLEOTIDE SEQUENCE [LARGE SCALE GENOMIC DNA]</scope>
    <source>
        <strain evidence="1 2">SMC 277</strain>
    </source>
</reference>
<sequence length="308" mass="33357">MSEVGGAGGVGDAVEVPEGLARAQLRFNGEAGRAFVAALPGRVAQFLERWELRRDGPVLHGVTALVLPVRRRDGSGAALKVSMPDDESAGEPVALRRWAGEGCVRLLEHDPATGTLLLERLDHGRHLSVVAEDEPRAAVQVVAGLLARLTAVPAPAGLRRLEDEVRGLLARVPAVVGRLADPVERGLVRAWGAQVAEVAGESGDRLLHWDLHFDNVLAAGREPWLAIDPKPLAGDPGFDLLPALRDRFDAGDVRWRFDLMTEALGLDRRRARVWTLARVLQNAVWDVEEGERRLDGEQVALVERLPGA</sequence>
<dbReference type="SUPFAM" id="SSF56112">
    <property type="entry name" value="Protein kinase-like (PK-like)"/>
    <property type="match status" value="1"/>
</dbReference>
<dbReference type="InterPro" id="IPR011009">
    <property type="entry name" value="Kinase-like_dom_sf"/>
</dbReference>
<accession>A0ABS8B2N4</accession>
<gene>
    <name evidence="1" type="ORF">LG632_05665</name>
</gene>
<proteinExistence type="predicted"/>
<dbReference type="RefSeq" id="WP_226725693.1">
    <property type="nucleotide sequence ID" value="NZ_JAJAUY010000013.1"/>
</dbReference>
<comment type="caution">
    <text evidence="1">The sequence shown here is derived from an EMBL/GenBank/DDBJ whole genome shotgun (WGS) entry which is preliminary data.</text>
</comment>
<protein>
    <submittedName>
        <fullName evidence="1">Aminoglycoside phosphotransferase family protein</fullName>
    </submittedName>
</protein>
<dbReference type="InterPro" id="IPR006748">
    <property type="entry name" value="NH2Glyco/OHUrea_AB-resist_kin"/>
</dbReference>
<evidence type="ECO:0000313" key="2">
    <source>
        <dbReference type="Proteomes" id="UP001199054"/>
    </source>
</evidence>
<name>A0ABS8B2N4_9ACTN</name>
<keyword evidence="2" id="KW-1185">Reference proteome</keyword>
<dbReference type="EMBL" id="JAJAUY010000013">
    <property type="protein sequence ID" value="MCB5178873.1"/>
    <property type="molecule type" value="Genomic_DNA"/>
</dbReference>
<dbReference type="Proteomes" id="UP001199054">
    <property type="component" value="Unassembled WGS sequence"/>
</dbReference>